<name>A0ABT5GLX0_9MICO</name>
<evidence type="ECO:0000313" key="3">
    <source>
        <dbReference type="Proteomes" id="UP001150259"/>
    </source>
</evidence>
<sequence>MAGGGSTELDANTLALMPSPAAVTSTVRVPGPTVTSSVTVPGPERTVKVAGPTVTKTVTKTVRKTVTAVAPFAGSGGTAPKTSNTYYANCDAARAAGVAPLYVGEPGYRSGLDRDNDGVACE</sequence>
<accession>A0ABT5GLX0</accession>
<dbReference type="SMART" id="SM00894">
    <property type="entry name" value="Excalibur"/>
    <property type="match status" value="1"/>
</dbReference>
<dbReference type="RefSeq" id="WP_272463599.1">
    <property type="nucleotide sequence ID" value="NZ_JAPFQL010000103.1"/>
</dbReference>
<proteinExistence type="predicted"/>
<dbReference type="Pfam" id="PF05901">
    <property type="entry name" value="Excalibur"/>
    <property type="match status" value="1"/>
</dbReference>
<dbReference type="Proteomes" id="UP001150259">
    <property type="component" value="Unassembled WGS sequence"/>
</dbReference>
<organism evidence="2 3">
    <name type="scientific">Intrasporangium calvum</name>
    <dbReference type="NCBI Taxonomy" id="53358"/>
    <lineage>
        <taxon>Bacteria</taxon>
        <taxon>Bacillati</taxon>
        <taxon>Actinomycetota</taxon>
        <taxon>Actinomycetes</taxon>
        <taxon>Micrococcales</taxon>
        <taxon>Intrasporangiaceae</taxon>
        <taxon>Intrasporangium</taxon>
    </lineage>
</organism>
<dbReference type="EMBL" id="JAPFQL010000103">
    <property type="protein sequence ID" value="MDC5699041.1"/>
    <property type="molecule type" value="Genomic_DNA"/>
</dbReference>
<keyword evidence="3" id="KW-1185">Reference proteome</keyword>
<feature type="domain" description="Excalibur calcium-binding" evidence="1">
    <location>
        <begin position="86"/>
        <end position="122"/>
    </location>
</feature>
<protein>
    <submittedName>
        <fullName evidence="2">Excalibur calcium-binding domain-containing protein</fullName>
    </submittedName>
</protein>
<reference evidence="2 3" key="1">
    <citation type="submission" date="2022-11" db="EMBL/GenBank/DDBJ databases">
        <title>Anaerobic phenanthrene biodegradation by a DNRA strain PheN6.</title>
        <authorList>
            <person name="Zhang Z."/>
        </authorList>
    </citation>
    <scope>NUCLEOTIDE SEQUENCE [LARGE SCALE GENOMIC DNA]</scope>
    <source>
        <strain evidence="2 3">PheN6</strain>
    </source>
</reference>
<comment type="caution">
    <text evidence="2">The sequence shown here is derived from an EMBL/GenBank/DDBJ whole genome shotgun (WGS) entry which is preliminary data.</text>
</comment>
<evidence type="ECO:0000313" key="2">
    <source>
        <dbReference type="EMBL" id="MDC5699041.1"/>
    </source>
</evidence>
<dbReference type="InterPro" id="IPR008613">
    <property type="entry name" value="Excalibur_Ca-bd_domain"/>
</dbReference>
<evidence type="ECO:0000259" key="1">
    <source>
        <dbReference type="SMART" id="SM00894"/>
    </source>
</evidence>
<gene>
    <name evidence="2" type="ORF">OO014_17455</name>
</gene>